<feature type="compositionally biased region" description="Polar residues" evidence="1">
    <location>
        <begin position="282"/>
        <end position="294"/>
    </location>
</feature>
<organism evidence="3 4">
    <name type="scientific">Linnemannia elongata AG-77</name>
    <dbReference type="NCBI Taxonomy" id="1314771"/>
    <lineage>
        <taxon>Eukaryota</taxon>
        <taxon>Fungi</taxon>
        <taxon>Fungi incertae sedis</taxon>
        <taxon>Mucoromycota</taxon>
        <taxon>Mortierellomycotina</taxon>
        <taxon>Mortierellomycetes</taxon>
        <taxon>Mortierellales</taxon>
        <taxon>Mortierellaceae</taxon>
        <taxon>Linnemannia</taxon>
    </lineage>
</organism>
<keyword evidence="2" id="KW-1133">Transmembrane helix</keyword>
<feature type="compositionally biased region" description="Basic residues" evidence="1">
    <location>
        <begin position="297"/>
        <end position="309"/>
    </location>
</feature>
<feature type="region of interest" description="Disordered" evidence="1">
    <location>
        <begin position="276"/>
        <end position="326"/>
    </location>
</feature>
<dbReference type="EMBL" id="KV442118">
    <property type="protein sequence ID" value="OAQ23465.1"/>
    <property type="molecule type" value="Genomic_DNA"/>
</dbReference>
<dbReference type="OrthoDB" id="341353at2759"/>
<dbReference type="Proteomes" id="UP000078512">
    <property type="component" value="Unassembled WGS sequence"/>
</dbReference>
<keyword evidence="4" id="KW-1185">Reference proteome</keyword>
<dbReference type="AlphaFoldDB" id="A0A197JEB1"/>
<keyword evidence="2" id="KW-0812">Transmembrane</keyword>
<feature type="transmembrane region" description="Helical" evidence="2">
    <location>
        <begin position="440"/>
        <end position="458"/>
    </location>
</feature>
<dbReference type="STRING" id="1314771.A0A197JEB1"/>
<evidence type="ECO:0000313" key="3">
    <source>
        <dbReference type="EMBL" id="OAQ23465.1"/>
    </source>
</evidence>
<gene>
    <name evidence="3" type="ORF">K457DRAFT_142676</name>
</gene>
<feature type="transmembrane region" description="Helical" evidence="2">
    <location>
        <begin position="84"/>
        <end position="103"/>
    </location>
</feature>
<feature type="transmembrane region" description="Helical" evidence="2">
    <location>
        <begin position="53"/>
        <end position="72"/>
    </location>
</feature>
<reference evidence="3 4" key="1">
    <citation type="submission" date="2016-05" db="EMBL/GenBank/DDBJ databases">
        <title>Genome sequencing reveals origins of a unique bacterial endosymbiosis in the earliest lineages of terrestrial Fungi.</title>
        <authorList>
            <consortium name="DOE Joint Genome Institute"/>
            <person name="Uehling J."/>
            <person name="Gryganskyi A."/>
            <person name="Hameed K."/>
            <person name="Tschaplinski T."/>
            <person name="Misztal P."/>
            <person name="Wu S."/>
            <person name="Desiro A."/>
            <person name="Vande Pol N."/>
            <person name="Du Z.-Y."/>
            <person name="Zienkiewicz A."/>
            <person name="Zienkiewicz K."/>
            <person name="Morin E."/>
            <person name="Tisserant E."/>
            <person name="Splivallo R."/>
            <person name="Hainaut M."/>
            <person name="Henrissat B."/>
            <person name="Ohm R."/>
            <person name="Kuo A."/>
            <person name="Yan J."/>
            <person name="Lipzen A."/>
            <person name="Nolan M."/>
            <person name="Labutti K."/>
            <person name="Barry K."/>
            <person name="Goldstein A."/>
            <person name="Labbe J."/>
            <person name="Schadt C."/>
            <person name="Tuskan G."/>
            <person name="Grigoriev I."/>
            <person name="Martin F."/>
            <person name="Vilgalys R."/>
            <person name="Bonito G."/>
        </authorList>
    </citation>
    <scope>NUCLEOTIDE SEQUENCE [LARGE SCALE GENOMIC DNA]</scope>
    <source>
        <strain evidence="3 4">AG-77</strain>
    </source>
</reference>
<feature type="region of interest" description="Disordered" evidence="1">
    <location>
        <begin position="545"/>
        <end position="591"/>
    </location>
</feature>
<evidence type="ECO:0000256" key="2">
    <source>
        <dbReference type="SAM" id="Phobius"/>
    </source>
</evidence>
<proteinExistence type="predicted"/>
<name>A0A197JEB1_9FUNG</name>
<evidence type="ECO:0000256" key="1">
    <source>
        <dbReference type="SAM" id="MobiDB-lite"/>
    </source>
</evidence>
<accession>A0A197JEB1</accession>
<evidence type="ECO:0000313" key="4">
    <source>
        <dbReference type="Proteomes" id="UP000078512"/>
    </source>
</evidence>
<protein>
    <recommendedName>
        <fullName evidence="5">TLC domain-containing protein</fullName>
    </recommendedName>
</protein>
<keyword evidence="2" id="KW-0472">Membrane</keyword>
<feature type="compositionally biased region" description="Low complexity" evidence="1">
    <location>
        <begin position="310"/>
        <end position="322"/>
    </location>
</feature>
<feature type="transmembrane region" description="Helical" evidence="2">
    <location>
        <begin position="406"/>
        <end position="428"/>
    </location>
</feature>
<feature type="transmembrane region" description="Helical" evidence="2">
    <location>
        <begin position="470"/>
        <end position="490"/>
    </location>
</feature>
<sequence>MATYSPPPGHLLPPSSTTTTGHFLPSMPAILRFLGWDDARLYPSDWSLTTNPFWTTFLFSLILFPCLFYTTWYFNPSLSRNRLGLSWVLGFYSALFFTIAGFYEVPHLRTVFNAAVDYQPSVTSVLSLGYSEIATTGTGTGTDVSLGLTAAAGAVAAARQICYPILTAGALALLPTLPSFMKLDLSSTTPDKYYCFSDLPTSDATNTLQDTSARAITNLIETGKYGFRSLLGSFFLDGSNFSRQLQQQLVQVWHQHEHGYHHPLVQYGHPIPPQRYFFHPTVESTNRPSSTASKEQTHRHQQQQGHHKQYQQSQQNQQKQQQEPSLRHRIFQGQMKRPHLLFSLENYPDDGRIGPHIIAANFQAFLVCDLILGAIHYRRQLEPFSTVVHHIIYFFIVVHMRAGDMLSVFCILGTPIEASSIFLAYGRMFPHLRTPTIERLYLTCFITTRLGYVSLLWHEVYYNYPDKSVAFLYTITLSLHVYWFVLYIQTQRRFAEKQRRQQLCTVLTTMANALKEEFVASAAESAGISSTDVFGVPGKLMDKEAHVKDGEQDPLLDQSTAKKRKEGEDMLLPQPDSNFSHRVRRRSEPQV</sequence>
<evidence type="ECO:0008006" key="5">
    <source>
        <dbReference type="Google" id="ProtNLM"/>
    </source>
</evidence>